<organism evidence="3">
    <name type="scientific">marine sediment metagenome</name>
    <dbReference type="NCBI Taxonomy" id="412755"/>
    <lineage>
        <taxon>unclassified sequences</taxon>
        <taxon>metagenomes</taxon>
        <taxon>ecological metagenomes</taxon>
    </lineage>
</organism>
<dbReference type="InterPro" id="IPR015422">
    <property type="entry name" value="PyrdxlP-dep_Trfase_small"/>
</dbReference>
<dbReference type="InterPro" id="IPR015424">
    <property type="entry name" value="PyrdxlP-dep_Trfase"/>
</dbReference>
<evidence type="ECO:0000313" key="3">
    <source>
        <dbReference type="EMBL" id="GAI90073.1"/>
    </source>
</evidence>
<dbReference type="AlphaFoldDB" id="X1SAS8"/>
<proteinExistence type="predicted"/>
<dbReference type="Gene3D" id="3.90.1150.10">
    <property type="entry name" value="Aspartate Aminotransferase, domain 1"/>
    <property type="match status" value="1"/>
</dbReference>
<feature type="non-terminal residue" evidence="3">
    <location>
        <position position="272"/>
    </location>
</feature>
<dbReference type="Pfam" id="PF00202">
    <property type="entry name" value="Aminotran_3"/>
    <property type="match status" value="1"/>
</dbReference>
<comment type="caution">
    <text evidence="3">The sequence shown here is derived from an EMBL/GenBank/DDBJ whole genome shotgun (WGS) entry which is preliminary data.</text>
</comment>
<protein>
    <recommendedName>
        <fullName evidence="4">Aminotransferase class III-fold pyridoxal phosphate-dependent enzyme</fullName>
    </recommendedName>
</protein>
<accession>X1SAS8</accession>
<dbReference type="InterPro" id="IPR015421">
    <property type="entry name" value="PyrdxlP-dep_Trfase_major"/>
</dbReference>
<dbReference type="GO" id="GO:0008483">
    <property type="term" value="F:transaminase activity"/>
    <property type="evidence" value="ECO:0007669"/>
    <property type="project" value="InterPro"/>
</dbReference>
<evidence type="ECO:0000256" key="2">
    <source>
        <dbReference type="ARBA" id="ARBA00022898"/>
    </source>
</evidence>
<feature type="non-terminal residue" evidence="3">
    <location>
        <position position="1"/>
    </location>
</feature>
<dbReference type="PROSITE" id="PS00600">
    <property type="entry name" value="AA_TRANSFER_CLASS_3"/>
    <property type="match status" value="1"/>
</dbReference>
<dbReference type="GO" id="GO:0030170">
    <property type="term" value="F:pyridoxal phosphate binding"/>
    <property type="evidence" value="ECO:0007669"/>
    <property type="project" value="InterPro"/>
</dbReference>
<comment type="cofactor">
    <cofactor evidence="1">
        <name>pyridoxal 5'-phosphate</name>
        <dbReference type="ChEBI" id="CHEBI:597326"/>
    </cofactor>
</comment>
<reference evidence="3" key="1">
    <citation type="journal article" date="2014" name="Front. Microbiol.">
        <title>High frequency of phylogenetically diverse reductive dehalogenase-homologous genes in deep subseafloor sedimentary metagenomes.</title>
        <authorList>
            <person name="Kawai M."/>
            <person name="Futagami T."/>
            <person name="Toyoda A."/>
            <person name="Takaki Y."/>
            <person name="Nishi S."/>
            <person name="Hori S."/>
            <person name="Arai W."/>
            <person name="Tsubouchi T."/>
            <person name="Morono Y."/>
            <person name="Uchiyama I."/>
            <person name="Ito T."/>
            <person name="Fujiyama A."/>
            <person name="Inagaki F."/>
            <person name="Takami H."/>
        </authorList>
    </citation>
    <scope>NUCLEOTIDE SEQUENCE</scope>
    <source>
        <strain evidence="3">Expedition CK06-06</strain>
    </source>
</reference>
<sequence length="272" mass="30088">EQMTKGVHYSENHELEVEWAELIKSMMPMAERVEFCACGQEANMMAIRLARAFTGRKKILRFEENFHGWGDELVARGSLGVVAPEVNIIPFNDLNKVEEELAKREYAILLTEGGGAHMAGQVPIDIDFVRALRDLTRKYGTVWLIDEVVTGFRDAPGGWQSIVGIKPDLTTLGKCIGGGLSVGAVVGRADIMDVLNPELPIEQRIRHTGTWNANPLTAAAGVAACKLYLEGEPQRKARELADYLRGKGNKVLKERSISGRLYSRSIVHLYLG</sequence>
<dbReference type="PANTHER" id="PTHR43713">
    <property type="entry name" value="GLUTAMATE-1-SEMIALDEHYDE 2,1-AMINOMUTASE"/>
    <property type="match status" value="1"/>
</dbReference>
<dbReference type="PANTHER" id="PTHR43713:SF3">
    <property type="entry name" value="GLUTAMATE-1-SEMIALDEHYDE 2,1-AMINOMUTASE 1, CHLOROPLASTIC-RELATED"/>
    <property type="match status" value="1"/>
</dbReference>
<evidence type="ECO:0000256" key="1">
    <source>
        <dbReference type="ARBA" id="ARBA00001933"/>
    </source>
</evidence>
<dbReference type="InterPro" id="IPR005814">
    <property type="entry name" value="Aminotrans_3"/>
</dbReference>
<dbReference type="InterPro" id="IPR049704">
    <property type="entry name" value="Aminotrans_3_PPA_site"/>
</dbReference>
<name>X1SAS8_9ZZZZ</name>
<keyword evidence="2" id="KW-0663">Pyridoxal phosphate</keyword>
<gene>
    <name evidence="3" type="ORF">S12H4_34323</name>
</gene>
<dbReference type="SUPFAM" id="SSF53383">
    <property type="entry name" value="PLP-dependent transferases"/>
    <property type="match status" value="1"/>
</dbReference>
<dbReference type="EMBL" id="BARW01020299">
    <property type="protein sequence ID" value="GAI90073.1"/>
    <property type="molecule type" value="Genomic_DNA"/>
</dbReference>
<evidence type="ECO:0008006" key="4">
    <source>
        <dbReference type="Google" id="ProtNLM"/>
    </source>
</evidence>
<dbReference type="Gene3D" id="3.40.640.10">
    <property type="entry name" value="Type I PLP-dependent aspartate aminotransferase-like (Major domain)"/>
    <property type="match status" value="1"/>
</dbReference>